<dbReference type="Gene3D" id="1.10.3210.10">
    <property type="entry name" value="Hypothetical protein af1432"/>
    <property type="match status" value="1"/>
</dbReference>
<dbReference type="RefSeq" id="WP_371385334.1">
    <property type="nucleotide sequence ID" value="NZ_JBGLYH010000005.1"/>
</dbReference>
<gene>
    <name evidence="2" type="ORF">AB6M95_03450</name>
</gene>
<dbReference type="PANTHER" id="PTHR33525">
    <property type="match status" value="1"/>
</dbReference>
<dbReference type="InterPro" id="IPR013976">
    <property type="entry name" value="HDOD"/>
</dbReference>
<evidence type="ECO:0000259" key="1">
    <source>
        <dbReference type="PROSITE" id="PS51833"/>
    </source>
</evidence>
<dbReference type="Proteomes" id="UP001568698">
    <property type="component" value="Unassembled WGS sequence"/>
</dbReference>
<organism evidence="2 3">
    <name type="scientific">Pseudodesulfovibrio karagichevae</name>
    <dbReference type="NCBI Taxonomy" id="3239305"/>
    <lineage>
        <taxon>Bacteria</taxon>
        <taxon>Pseudomonadati</taxon>
        <taxon>Thermodesulfobacteriota</taxon>
        <taxon>Desulfovibrionia</taxon>
        <taxon>Desulfovibrionales</taxon>
        <taxon>Desulfovibrionaceae</taxon>
    </lineage>
</organism>
<dbReference type="InterPro" id="IPR003607">
    <property type="entry name" value="HD/PDEase_dom"/>
</dbReference>
<dbReference type="EMBL" id="JBGLYH010000005">
    <property type="protein sequence ID" value="MEZ7195791.1"/>
    <property type="molecule type" value="Genomic_DNA"/>
</dbReference>
<dbReference type="CDD" id="cd00077">
    <property type="entry name" value="HDc"/>
    <property type="match status" value="1"/>
</dbReference>
<dbReference type="Pfam" id="PF08668">
    <property type="entry name" value="HDOD"/>
    <property type="match status" value="1"/>
</dbReference>
<dbReference type="InterPro" id="IPR052340">
    <property type="entry name" value="RNase_Y/CdgJ"/>
</dbReference>
<comment type="caution">
    <text evidence="2">The sequence shown here is derived from an EMBL/GenBank/DDBJ whole genome shotgun (WGS) entry which is preliminary data.</text>
</comment>
<reference evidence="2 3" key="1">
    <citation type="submission" date="2024-08" db="EMBL/GenBank/DDBJ databases">
        <title>Sulfate-reducing bacteria isolated from formation water of the oil field in Kazakhstan and description of Pseudodesulfovibrio sp.</title>
        <authorList>
            <person name="Bidzhieva S.K."/>
            <person name="Tourova T.P."/>
            <person name="Grouzdev D.S."/>
            <person name="Beletsky A.V."/>
            <person name="Sokolova D.S."/>
            <person name="Samigullina S.R."/>
            <person name="Poltaraus A.B."/>
            <person name="Avtukh A.N."/>
            <person name="Tereshina V.M."/>
            <person name="Zhaparov N.S."/>
            <person name="Mardanov A.V."/>
            <person name="Nazina T.N."/>
        </authorList>
    </citation>
    <scope>NUCLEOTIDE SEQUENCE [LARGE SCALE GENOMIC DNA]</scope>
    <source>
        <strain evidence="2 3">9FUS</strain>
    </source>
</reference>
<proteinExistence type="predicted"/>
<dbReference type="PANTHER" id="PTHR33525:SF3">
    <property type="entry name" value="RIBONUCLEASE Y"/>
    <property type="match status" value="1"/>
</dbReference>
<feature type="domain" description="HDOD" evidence="1">
    <location>
        <begin position="20"/>
        <end position="217"/>
    </location>
</feature>
<dbReference type="PROSITE" id="PS51833">
    <property type="entry name" value="HDOD"/>
    <property type="match status" value="1"/>
</dbReference>
<dbReference type="SUPFAM" id="SSF109604">
    <property type="entry name" value="HD-domain/PDEase-like"/>
    <property type="match status" value="1"/>
</dbReference>
<protein>
    <submittedName>
        <fullName evidence="2">HDOD domain-containing protein</fullName>
    </submittedName>
</protein>
<evidence type="ECO:0000313" key="3">
    <source>
        <dbReference type="Proteomes" id="UP001568698"/>
    </source>
</evidence>
<accession>A0ABV4K0G3</accession>
<name>A0ABV4K0G3_9BACT</name>
<dbReference type="InterPro" id="IPR006675">
    <property type="entry name" value="HDIG_dom"/>
</dbReference>
<sequence>MNQDRIQGFLQELPLMREDLPFSPEVLKQLFVQTGNGSLASMEDVGGTLSKDQGLTARILKLANSAYYGLQAEVQSVARAAAVLGMAEIRNIVLALGVTGLTRRYSMPDDFDLGRYWAHQFLVAMVARELSRMIGVGKPENLFTSGLLHDFGKLVTALKRPDDWSAIREMAESEEMTDSEAEEEYWGLDHAVIGALVLRSWDLPAALVEPVNWHHSPDLSPQFSNESNVISLADSVVHAVDDPDGRYGERVDELCQAVDVDMDDLLEVAEELVDSDDIEQFVNILS</sequence>
<dbReference type="NCBIfam" id="TIGR00277">
    <property type="entry name" value="HDIG"/>
    <property type="match status" value="1"/>
</dbReference>
<keyword evidence="3" id="KW-1185">Reference proteome</keyword>
<evidence type="ECO:0000313" key="2">
    <source>
        <dbReference type="EMBL" id="MEZ7195791.1"/>
    </source>
</evidence>